<dbReference type="PANTHER" id="PTHR23513:SF9">
    <property type="entry name" value="ENTEROBACTIN EXPORTER ENTS"/>
    <property type="match status" value="1"/>
</dbReference>
<accession>A0A1I2REB3</accession>
<dbReference type="GO" id="GO:0022857">
    <property type="term" value="F:transmembrane transporter activity"/>
    <property type="evidence" value="ECO:0007669"/>
    <property type="project" value="InterPro"/>
</dbReference>
<evidence type="ECO:0000259" key="8">
    <source>
        <dbReference type="PROSITE" id="PS50850"/>
    </source>
</evidence>
<dbReference type="Pfam" id="PF05977">
    <property type="entry name" value="MFS_3"/>
    <property type="match status" value="1"/>
</dbReference>
<evidence type="ECO:0000256" key="2">
    <source>
        <dbReference type="ARBA" id="ARBA00022448"/>
    </source>
</evidence>
<dbReference type="SUPFAM" id="SSF103473">
    <property type="entry name" value="MFS general substrate transporter"/>
    <property type="match status" value="1"/>
</dbReference>
<keyword evidence="3" id="KW-1003">Cell membrane</keyword>
<evidence type="ECO:0000256" key="5">
    <source>
        <dbReference type="ARBA" id="ARBA00022989"/>
    </source>
</evidence>
<dbReference type="Proteomes" id="UP000199229">
    <property type="component" value="Unassembled WGS sequence"/>
</dbReference>
<dbReference type="InterPro" id="IPR020846">
    <property type="entry name" value="MFS_dom"/>
</dbReference>
<dbReference type="InterPro" id="IPR010290">
    <property type="entry name" value="TM_effector"/>
</dbReference>
<feature type="transmembrane region" description="Helical" evidence="7">
    <location>
        <begin position="223"/>
        <end position="248"/>
    </location>
</feature>
<feature type="transmembrane region" description="Helical" evidence="7">
    <location>
        <begin position="49"/>
        <end position="69"/>
    </location>
</feature>
<protein>
    <submittedName>
        <fullName evidence="9">Transmembrane secretion effector</fullName>
    </submittedName>
</protein>
<evidence type="ECO:0000313" key="10">
    <source>
        <dbReference type="Proteomes" id="UP000199229"/>
    </source>
</evidence>
<dbReference type="InterPro" id="IPR036259">
    <property type="entry name" value="MFS_trans_sf"/>
</dbReference>
<sequence>MTDAAAPRWAVFANGDFRRYGSARFLTGLAFQMQAVAVGWFVYDLTRSALALGLVGLASFLPAMLSAPITGHVADTYDRRMIAAVAYAILALADLGLLAFAHYGTGAVWPVYALVVIIGTGRAFANPALQALLPTLVPRPLFGSAIAWNASLWQSASILGPALGGFLYALGPAVVFGTAALSFALASALVAAIRFRPAPVSERPPVTWATLSAGLTYIRDHPVVLGAISLDLVAVLLGGATALLPIFAAEVLHVGPLGLGILRSMPAAGAVLTAILLAYRPLQRHAGLRMLQAVGVFGLATLGFGLSTSLPFSMACLFVTGAADMISVYIRQTFVQGETPDAMRGRVSAVNTVFIGASNELGEFESGLLAAAIGAVPAVALGGLATVAVAFAWGRIFPALRARDRLLPIG</sequence>
<dbReference type="RefSeq" id="WP_091968753.1">
    <property type="nucleotide sequence ID" value="NZ_FOPM01000002.1"/>
</dbReference>
<evidence type="ECO:0000313" key="9">
    <source>
        <dbReference type="EMBL" id="SFG38908.1"/>
    </source>
</evidence>
<feature type="transmembrane region" description="Helical" evidence="7">
    <location>
        <begin position="260"/>
        <end position="279"/>
    </location>
</feature>
<evidence type="ECO:0000256" key="6">
    <source>
        <dbReference type="ARBA" id="ARBA00023136"/>
    </source>
</evidence>
<feature type="transmembrane region" description="Helical" evidence="7">
    <location>
        <begin position="25"/>
        <end position="43"/>
    </location>
</feature>
<comment type="subcellular location">
    <subcellularLocation>
        <location evidence="1">Cell membrane</location>
        <topology evidence="1">Multi-pass membrane protein</topology>
    </subcellularLocation>
</comment>
<dbReference type="PANTHER" id="PTHR23513">
    <property type="entry name" value="INTEGRAL MEMBRANE EFFLUX PROTEIN-RELATED"/>
    <property type="match status" value="1"/>
</dbReference>
<dbReference type="PROSITE" id="PS50850">
    <property type="entry name" value="MFS"/>
    <property type="match status" value="1"/>
</dbReference>
<gene>
    <name evidence="9" type="ORF">SAMN05192565_102274</name>
</gene>
<dbReference type="Gene3D" id="1.20.1250.20">
    <property type="entry name" value="MFS general substrate transporter like domains"/>
    <property type="match status" value="1"/>
</dbReference>
<evidence type="ECO:0000256" key="4">
    <source>
        <dbReference type="ARBA" id="ARBA00022692"/>
    </source>
</evidence>
<feature type="domain" description="Major facilitator superfamily (MFS) profile" evidence="8">
    <location>
        <begin position="16"/>
        <end position="400"/>
    </location>
</feature>
<keyword evidence="5 7" id="KW-1133">Transmembrane helix</keyword>
<reference evidence="10" key="1">
    <citation type="submission" date="2016-10" db="EMBL/GenBank/DDBJ databases">
        <authorList>
            <person name="Varghese N."/>
            <person name="Submissions S."/>
        </authorList>
    </citation>
    <scope>NUCLEOTIDE SEQUENCE [LARGE SCALE GENOMIC DNA]</scope>
    <source>
        <strain evidence="10">Gh-105</strain>
    </source>
</reference>
<keyword evidence="6 7" id="KW-0472">Membrane</keyword>
<dbReference type="OrthoDB" id="7283966at2"/>
<feature type="transmembrane region" description="Helical" evidence="7">
    <location>
        <begin position="291"/>
        <end position="312"/>
    </location>
</feature>
<evidence type="ECO:0000256" key="3">
    <source>
        <dbReference type="ARBA" id="ARBA00022475"/>
    </source>
</evidence>
<organism evidence="9 10">
    <name type="scientific">Methylobacterium gossipiicola</name>
    <dbReference type="NCBI Taxonomy" id="582675"/>
    <lineage>
        <taxon>Bacteria</taxon>
        <taxon>Pseudomonadati</taxon>
        <taxon>Pseudomonadota</taxon>
        <taxon>Alphaproteobacteria</taxon>
        <taxon>Hyphomicrobiales</taxon>
        <taxon>Methylobacteriaceae</taxon>
        <taxon>Methylobacterium</taxon>
    </lineage>
</organism>
<dbReference type="CDD" id="cd06173">
    <property type="entry name" value="MFS_MefA_like"/>
    <property type="match status" value="1"/>
</dbReference>
<dbReference type="AlphaFoldDB" id="A0A1I2REB3"/>
<name>A0A1I2REB3_9HYPH</name>
<keyword evidence="4 7" id="KW-0812">Transmembrane</keyword>
<feature type="transmembrane region" description="Helical" evidence="7">
    <location>
        <begin position="107"/>
        <end position="125"/>
    </location>
</feature>
<dbReference type="EMBL" id="FOPM01000002">
    <property type="protein sequence ID" value="SFG38908.1"/>
    <property type="molecule type" value="Genomic_DNA"/>
</dbReference>
<evidence type="ECO:0000256" key="1">
    <source>
        <dbReference type="ARBA" id="ARBA00004651"/>
    </source>
</evidence>
<evidence type="ECO:0000256" key="7">
    <source>
        <dbReference type="SAM" id="Phobius"/>
    </source>
</evidence>
<dbReference type="GO" id="GO:0005886">
    <property type="term" value="C:plasma membrane"/>
    <property type="evidence" value="ECO:0007669"/>
    <property type="project" value="UniProtKB-SubCell"/>
</dbReference>
<keyword evidence="10" id="KW-1185">Reference proteome</keyword>
<feature type="transmembrane region" description="Helical" evidence="7">
    <location>
        <begin position="368"/>
        <end position="393"/>
    </location>
</feature>
<keyword evidence="2" id="KW-0813">Transport</keyword>
<proteinExistence type="predicted"/>
<feature type="transmembrane region" description="Helical" evidence="7">
    <location>
        <begin position="174"/>
        <end position="193"/>
    </location>
</feature>
<feature type="transmembrane region" description="Helical" evidence="7">
    <location>
        <begin position="81"/>
        <end position="101"/>
    </location>
</feature>
<dbReference type="STRING" id="582675.SAMN05192565_102274"/>